<feature type="transmembrane region" description="Helical" evidence="9">
    <location>
        <begin position="378"/>
        <end position="398"/>
    </location>
</feature>
<protein>
    <submittedName>
        <fullName evidence="11">MFS transporter</fullName>
    </submittedName>
</protein>
<comment type="caution">
    <text evidence="11">The sequence shown here is derived from an EMBL/GenBank/DDBJ whole genome shotgun (WGS) entry which is preliminary data.</text>
</comment>
<dbReference type="GO" id="GO:0015293">
    <property type="term" value="F:symporter activity"/>
    <property type="evidence" value="ECO:0007669"/>
    <property type="project" value="UniProtKB-KW"/>
</dbReference>
<dbReference type="Pfam" id="PF07690">
    <property type="entry name" value="MFS_1"/>
    <property type="match status" value="1"/>
</dbReference>
<evidence type="ECO:0000259" key="10">
    <source>
        <dbReference type="PROSITE" id="PS50850"/>
    </source>
</evidence>
<dbReference type="InterPro" id="IPR011701">
    <property type="entry name" value="MFS"/>
</dbReference>
<dbReference type="InterPro" id="IPR036259">
    <property type="entry name" value="MFS_trans_sf"/>
</dbReference>
<organism evidence="11 12">
    <name type="scientific">Bordetella genomosp. 2</name>
    <dbReference type="NCBI Taxonomy" id="1983456"/>
    <lineage>
        <taxon>Bacteria</taxon>
        <taxon>Pseudomonadati</taxon>
        <taxon>Pseudomonadota</taxon>
        <taxon>Betaproteobacteria</taxon>
        <taxon>Burkholderiales</taxon>
        <taxon>Alcaligenaceae</taxon>
        <taxon>Bordetella</taxon>
    </lineage>
</organism>
<keyword evidence="3" id="KW-0813">Transport</keyword>
<evidence type="ECO:0000256" key="5">
    <source>
        <dbReference type="ARBA" id="ARBA00022692"/>
    </source>
</evidence>
<proteinExistence type="inferred from homology"/>
<evidence type="ECO:0000313" key="11">
    <source>
        <dbReference type="EMBL" id="OZI78363.1"/>
    </source>
</evidence>
<evidence type="ECO:0000256" key="8">
    <source>
        <dbReference type="ARBA" id="ARBA00023136"/>
    </source>
</evidence>
<comment type="similarity">
    <text evidence="2">Belongs to the major facilitator superfamily. Metabolite:H+ Symporter (MHS) family (TC 2.A.1.6) family.</text>
</comment>
<dbReference type="InterPro" id="IPR020846">
    <property type="entry name" value="MFS_dom"/>
</dbReference>
<dbReference type="PANTHER" id="PTHR43528">
    <property type="entry name" value="ALPHA-KETOGLUTARATE PERMEASE"/>
    <property type="match status" value="1"/>
</dbReference>
<feature type="transmembrane region" description="Helical" evidence="9">
    <location>
        <begin position="117"/>
        <end position="136"/>
    </location>
</feature>
<dbReference type="Gene3D" id="1.20.1250.20">
    <property type="entry name" value="MFS general substrate transporter like domains"/>
    <property type="match status" value="2"/>
</dbReference>
<dbReference type="AlphaFoldDB" id="A0A261VYI2"/>
<dbReference type="Proteomes" id="UP000215633">
    <property type="component" value="Unassembled WGS sequence"/>
</dbReference>
<keyword evidence="7 9" id="KW-1133">Transmembrane helix</keyword>
<feature type="transmembrane region" description="Helical" evidence="9">
    <location>
        <begin position="314"/>
        <end position="334"/>
    </location>
</feature>
<comment type="subcellular location">
    <subcellularLocation>
        <location evidence="1">Cell membrane</location>
        <topology evidence="1">Multi-pass membrane protein</topology>
    </subcellularLocation>
</comment>
<keyword evidence="6" id="KW-0769">Symport</keyword>
<evidence type="ECO:0000256" key="1">
    <source>
        <dbReference type="ARBA" id="ARBA00004651"/>
    </source>
</evidence>
<feature type="transmembrane region" description="Helical" evidence="9">
    <location>
        <begin position="193"/>
        <end position="212"/>
    </location>
</feature>
<dbReference type="SUPFAM" id="SSF103473">
    <property type="entry name" value="MFS general substrate transporter"/>
    <property type="match status" value="1"/>
</dbReference>
<keyword evidence="8 9" id="KW-0472">Membrane</keyword>
<feature type="transmembrane region" description="Helical" evidence="9">
    <location>
        <begin position="285"/>
        <end position="302"/>
    </location>
</feature>
<gene>
    <name evidence="11" type="ORF">CAL24_09585</name>
</gene>
<dbReference type="InterPro" id="IPR005829">
    <property type="entry name" value="Sugar_transporter_CS"/>
</dbReference>
<feature type="transmembrane region" description="Helical" evidence="9">
    <location>
        <begin position="346"/>
        <end position="366"/>
    </location>
</feature>
<feature type="transmembrane region" description="Helical" evidence="9">
    <location>
        <begin position="251"/>
        <end position="273"/>
    </location>
</feature>
<dbReference type="InterPro" id="IPR051084">
    <property type="entry name" value="H+-coupled_symporters"/>
</dbReference>
<evidence type="ECO:0000256" key="4">
    <source>
        <dbReference type="ARBA" id="ARBA00022475"/>
    </source>
</evidence>
<dbReference type="PROSITE" id="PS00217">
    <property type="entry name" value="SUGAR_TRANSPORT_2"/>
    <property type="match status" value="1"/>
</dbReference>
<evidence type="ECO:0000256" key="9">
    <source>
        <dbReference type="SAM" id="Phobius"/>
    </source>
</evidence>
<evidence type="ECO:0000256" key="2">
    <source>
        <dbReference type="ARBA" id="ARBA00008240"/>
    </source>
</evidence>
<dbReference type="PROSITE" id="PS50850">
    <property type="entry name" value="MFS"/>
    <property type="match status" value="1"/>
</dbReference>
<dbReference type="RefSeq" id="WP_028355397.1">
    <property type="nucleotide sequence ID" value="NZ_NEVT01000004.1"/>
</dbReference>
<keyword evidence="12" id="KW-1185">Reference proteome</keyword>
<name>A0A261VYI2_9BORD</name>
<dbReference type="PROSITE" id="PS00216">
    <property type="entry name" value="SUGAR_TRANSPORT_1"/>
    <property type="match status" value="1"/>
</dbReference>
<evidence type="ECO:0000313" key="12">
    <source>
        <dbReference type="Proteomes" id="UP000215633"/>
    </source>
</evidence>
<keyword evidence="5 9" id="KW-0812">Transmembrane</keyword>
<reference evidence="12" key="1">
    <citation type="submission" date="2017-05" db="EMBL/GenBank/DDBJ databases">
        <title>Complete and WGS of Bordetella genogroups.</title>
        <authorList>
            <person name="Spilker T."/>
            <person name="Lipuma J."/>
        </authorList>
    </citation>
    <scope>NUCLEOTIDE SEQUENCE [LARGE SCALE GENOMIC DNA]</scope>
    <source>
        <strain evidence="12">AU8256</strain>
    </source>
</reference>
<feature type="domain" description="Major facilitator superfamily (MFS) profile" evidence="10">
    <location>
        <begin position="21"/>
        <end position="431"/>
    </location>
</feature>
<feature type="transmembrane region" description="Helical" evidence="9">
    <location>
        <begin position="93"/>
        <end position="111"/>
    </location>
</feature>
<keyword evidence="4" id="KW-1003">Cell membrane</keyword>
<sequence length="437" mass="46017">MEISLTGAASATQANSAARRVLGAGAVGHFVEFYDFAIYGFSVVTIAKLFFPAGDPVVGILAAFAVYGVAFVVRPLGGVFFGALGDRIGRRKVLAITLLSIGAATALIGLLPSYEQIGILAPVLLLVCRLVQGFSAGGEAVGAPSFVLEHAPVDRRAMWIGITTAMSAVPSVVAGLFILGLTTAMSAEDYASWGWRIPFLVAAPLSLVGLYIRRRTDESDAFKQVMAKPGVKESSPLRETFRHNRLRMLQVFFIVSLNALTFYFLVGYFVTYLQTVARLSQTDALLSNAAGLLTFSVLLPLAGRISDAVGRKPMLLAGALAVALASLPAFWLLTSGSLGGAMAAQVLLAAALSLYGGGSYTFFVELFPTSTRFTGAAISYNASYALFGGTGPFIGTFLVRETGNPGAPGYYLAAIAVCVFLIALSVPETARRDLSHH</sequence>
<dbReference type="PANTHER" id="PTHR43528:SF1">
    <property type="entry name" value="ALPHA-KETOGLUTARATE PERMEASE"/>
    <property type="match status" value="1"/>
</dbReference>
<feature type="transmembrane region" description="Helical" evidence="9">
    <location>
        <begin position="157"/>
        <end position="181"/>
    </location>
</feature>
<evidence type="ECO:0000256" key="7">
    <source>
        <dbReference type="ARBA" id="ARBA00022989"/>
    </source>
</evidence>
<feature type="transmembrane region" description="Helical" evidence="9">
    <location>
        <begin position="410"/>
        <end position="427"/>
    </location>
</feature>
<dbReference type="GO" id="GO:0005886">
    <property type="term" value="C:plasma membrane"/>
    <property type="evidence" value="ECO:0007669"/>
    <property type="project" value="UniProtKB-SubCell"/>
</dbReference>
<accession>A0A261VYI2</accession>
<evidence type="ECO:0000256" key="6">
    <source>
        <dbReference type="ARBA" id="ARBA00022847"/>
    </source>
</evidence>
<feature type="transmembrane region" description="Helical" evidence="9">
    <location>
        <begin position="57"/>
        <end position="81"/>
    </location>
</feature>
<evidence type="ECO:0000256" key="3">
    <source>
        <dbReference type="ARBA" id="ARBA00022448"/>
    </source>
</evidence>
<dbReference type="EMBL" id="NEVT01000004">
    <property type="protein sequence ID" value="OZI78363.1"/>
    <property type="molecule type" value="Genomic_DNA"/>
</dbReference>